<dbReference type="InterPro" id="IPR027396">
    <property type="entry name" value="DsrEFH-like"/>
</dbReference>
<protein>
    <submittedName>
        <fullName evidence="4">Sulfurtransferase-like selenium metabolism protein YedF</fullName>
    </submittedName>
</protein>
<feature type="domain" description="UPF0033" evidence="3">
    <location>
        <begin position="3"/>
        <end position="27"/>
    </location>
</feature>
<dbReference type="PROSITE" id="PS01148">
    <property type="entry name" value="UPF0033"/>
    <property type="match status" value="1"/>
</dbReference>
<dbReference type="NCBIfam" id="TIGR03527">
    <property type="entry name" value="selenium_YedF"/>
    <property type="match status" value="1"/>
</dbReference>
<dbReference type="InterPro" id="IPR001455">
    <property type="entry name" value="TusA-like"/>
</dbReference>
<feature type="region of interest" description="Disordered" evidence="2">
    <location>
        <begin position="76"/>
        <end position="102"/>
    </location>
</feature>
<evidence type="ECO:0000313" key="5">
    <source>
        <dbReference type="Proteomes" id="UP000705867"/>
    </source>
</evidence>
<comment type="caution">
    <text evidence="4">The sequence shown here is derived from an EMBL/GenBank/DDBJ whole genome shotgun (WGS) entry which is preliminary data.</text>
</comment>
<organism evidence="4 5">
    <name type="scientific">Candidatus Nitrobium versatile</name>
    <dbReference type="NCBI Taxonomy" id="2884831"/>
    <lineage>
        <taxon>Bacteria</taxon>
        <taxon>Pseudomonadati</taxon>
        <taxon>Nitrospirota</taxon>
        <taxon>Nitrospiria</taxon>
        <taxon>Nitrospirales</taxon>
        <taxon>Nitrospiraceae</taxon>
        <taxon>Candidatus Nitrobium</taxon>
    </lineage>
</organism>
<dbReference type="AlphaFoldDB" id="A0A953LVV9"/>
<evidence type="ECO:0000256" key="1">
    <source>
        <dbReference type="ARBA" id="ARBA00008984"/>
    </source>
</evidence>
<dbReference type="SUPFAM" id="SSF64307">
    <property type="entry name" value="SirA-like"/>
    <property type="match status" value="1"/>
</dbReference>
<dbReference type="InterPro" id="IPR019870">
    <property type="entry name" value="Se_metab_YedF"/>
</dbReference>
<reference evidence="4" key="1">
    <citation type="journal article" date="2021" name="bioRxiv">
        <title>Unraveling nitrogen, sulfur and carbon metabolic pathways and microbial community transcriptional responses to substrate deprivation and toxicity stresses in a bioreactor mimicking anoxic brackish coastal sediment conditions.</title>
        <authorList>
            <person name="Martins P.D."/>
            <person name="Echeveste M.J."/>
            <person name="Arshad A."/>
            <person name="Kurth J."/>
            <person name="Ouboter H."/>
            <person name="Jetten M.S.M."/>
            <person name="Welte C.U."/>
        </authorList>
    </citation>
    <scope>NUCLEOTIDE SEQUENCE</scope>
    <source>
        <strain evidence="4">MAG_39</strain>
    </source>
</reference>
<proteinExistence type="inferred from homology"/>
<dbReference type="EMBL" id="JAIOIV010000028">
    <property type="protein sequence ID" value="MBZ0155296.1"/>
    <property type="molecule type" value="Genomic_DNA"/>
</dbReference>
<dbReference type="SUPFAM" id="SSF75169">
    <property type="entry name" value="DsrEFH-like"/>
    <property type="match status" value="1"/>
</dbReference>
<dbReference type="Gene3D" id="3.30.110.40">
    <property type="entry name" value="TusA-like domain"/>
    <property type="match status" value="1"/>
</dbReference>
<name>A0A953LVV9_9BACT</name>
<evidence type="ECO:0000313" key="4">
    <source>
        <dbReference type="EMBL" id="MBZ0155296.1"/>
    </source>
</evidence>
<feature type="compositionally biased region" description="Basic and acidic residues" evidence="2">
    <location>
        <begin position="88"/>
        <end position="102"/>
    </location>
</feature>
<accession>A0A953LVV9</accession>
<dbReference type="InterPro" id="IPR036868">
    <property type="entry name" value="TusA-like_sf"/>
</dbReference>
<dbReference type="Proteomes" id="UP000705867">
    <property type="component" value="Unassembled WGS sequence"/>
</dbReference>
<dbReference type="PANTHER" id="PTHR33279:SF6">
    <property type="entry name" value="SULFUR CARRIER PROTEIN YEDF-RELATED"/>
    <property type="match status" value="1"/>
</dbReference>
<dbReference type="Pfam" id="PF01206">
    <property type="entry name" value="TusA"/>
    <property type="match status" value="1"/>
</dbReference>
<comment type="similarity">
    <text evidence="1">Belongs to the sulfur carrier protein TusA family.</text>
</comment>
<reference evidence="4" key="2">
    <citation type="submission" date="2021-08" db="EMBL/GenBank/DDBJ databases">
        <authorList>
            <person name="Dalcin Martins P."/>
        </authorList>
    </citation>
    <scope>NUCLEOTIDE SEQUENCE</scope>
    <source>
        <strain evidence="4">MAG_39</strain>
    </source>
</reference>
<evidence type="ECO:0000256" key="2">
    <source>
        <dbReference type="SAM" id="MobiDB-lite"/>
    </source>
</evidence>
<dbReference type="PANTHER" id="PTHR33279">
    <property type="entry name" value="SULFUR CARRIER PROTEIN YEDF-RELATED"/>
    <property type="match status" value="1"/>
</dbReference>
<evidence type="ECO:0000259" key="3">
    <source>
        <dbReference type="PROSITE" id="PS01148"/>
    </source>
</evidence>
<sequence length="212" mass="23145">MKVDARGLGCPKPVVMAEDALSKIEEGIVTVLVDNEASVKNITRFAGKSRLCSEAAQANGHWEVKIVKGYPCEAPAEGGARKQAPPEPADRETEKGPEEPEKDVMLIVGSDTLGKDEVLGKVLMKGFFETMNVTKETPHTVFLLNAAVKLATIDEEMIPILKDLADKGVEIFSCGTCLQHYGLERELKVGYRGTSYHIVEGIKDFKKTVWIG</sequence>
<gene>
    <name evidence="4" type="primary">yedF</name>
    <name evidence="4" type="ORF">K8I29_03665</name>
</gene>